<sequence>MSILVDFNNIGQRLSDFESDQFQERYQGSPLLRGLAYTLIAMEWEGTPELLSDAFMPGESDSDGFEATLTRLGYQCRTTKYEKAELAQTQGLHLPCFIELDKLEAILLSVRDGVATLFDYKNNNSVTVTLVDATYSITVISEYSKLFREPPPESQDKSNWIKYAFYRYNDEFKSLIFLSLVINIFGALQPFFIMSVYNFALASSSVSTLYWLTLFAVFLGFAEYAVKKVRMNILATSGQDLAVHISRNVIAKLLWLPYSMTSSAGVSSQLARLKDIDQFRKLVTAEATLSYFDMPFIVIFILAVTILSGYAALTVLAGIFLMIVFCIYSRYIYSQATANSSRANAMVSYQWNELLRGINTIQGLPLLRVIQSRFNASHEQSSNDAAHVAMTNSKIQAIGGGLIQAIGTASIVTAVITVMDGNSDAGAMLATVILVWKALGPIMGIYNSITKFQTIKSSAAQINALMSLNDDKTSLEKSPPIRKFVGEVVGSGITHRYQGAQTGLTNLGFKLMPGSKTAISGPAGSGKTTLLMIIAGLEERYQGAVYIDGYNIKQFNNYRYRKAINFIPFDMHLFEGSIRSNYVLHNGVISESQMNYTFNLLALSKWFCDGLDTHLNTDVLKNLPSGVIQKLKIAIGLGDMSQNLFIIDEPFVGCEAEHAGYLNQLFTGALKDKTVVYTTMDPALITSSTHCLLLEPDGNQKYFGLPDKVMNAMG</sequence>
<keyword evidence="5 7" id="KW-1133">Transmembrane helix</keyword>
<dbReference type="EMBL" id="CP115920">
    <property type="protein sequence ID" value="XCD14693.1"/>
    <property type="molecule type" value="Genomic_DNA"/>
</dbReference>
<dbReference type="KEGG" id="vck:PG915_08720"/>
<dbReference type="PANTHER" id="PTHR24221">
    <property type="entry name" value="ATP-BINDING CASSETTE SUB-FAMILY B"/>
    <property type="match status" value="1"/>
</dbReference>
<keyword evidence="4 10" id="KW-0067">ATP-binding</keyword>
<feature type="transmembrane region" description="Helical" evidence="7">
    <location>
        <begin position="209"/>
        <end position="226"/>
    </location>
</feature>
<dbReference type="InterPro" id="IPR003593">
    <property type="entry name" value="AAA+_ATPase"/>
</dbReference>
<dbReference type="Pfam" id="PF00664">
    <property type="entry name" value="ABC_membrane"/>
    <property type="match status" value="1"/>
</dbReference>
<evidence type="ECO:0000256" key="2">
    <source>
        <dbReference type="ARBA" id="ARBA00022692"/>
    </source>
</evidence>
<dbReference type="InterPro" id="IPR027417">
    <property type="entry name" value="P-loop_NTPase"/>
</dbReference>
<evidence type="ECO:0000259" key="8">
    <source>
        <dbReference type="PROSITE" id="PS50893"/>
    </source>
</evidence>
<evidence type="ECO:0000256" key="7">
    <source>
        <dbReference type="SAM" id="Phobius"/>
    </source>
</evidence>
<proteinExistence type="predicted"/>
<dbReference type="GO" id="GO:0034040">
    <property type="term" value="F:ATPase-coupled lipid transmembrane transporter activity"/>
    <property type="evidence" value="ECO:0007669"/>
    <property type="project" value="TreeGrafter"/>
</dbReference>
<feature type="transmembrane region" description="Helical" evidence="7">
    <location>
        <begin position="282"/>
        <end position="304"/>
    </location>
</feature>
<feature type="transmembrane region" description="Helical" evidence="7">
    <location>
        <begin position="425"/>
        <end position="446"/>
    </location>
</feature>
<dbReference type="PROSITE" id="PS50929">
    <property type="entry name" value="ABC_TM1F"/>
    <property type="match status" value="1"/>
</dbReference>
<dbReference type="AlphaFoldDB" id="A0AAU8BFZ5"/>
<name>A0AAU8BFZ5_9VIBR</name>
<dbReference type="InterPro" id="IPR011527">
    <property type="entry name" value="ABC1_TM_dom"/>
</dbReference>
<feature type="domain" description="ABC transporter" evidence="8">
    <location>
        <begin position="488"/>
        <end position="714"/>
    </location>
</feature>
<evidence type="ECO:0000313" key="10">
    <source>
        <dbReference type="EMBL" id="XCD14693.1"/>
    </source>
</evidence>
<dbReference type="Gene3D" id="1.20.1560.10">
    <property type="entry name" value="ABC transporter type 1, transmembrane domain"/>
    <property type="match status" value="1"/>
</dbReference>
<dbReference type="GO" id="GO:0005886">
    <property type="term" value="C:plasma membrane"/>
    <property type="evidence" value="ECO:0007669"/>
    <property type="project" value="UniProtKB-SubCell"/>
</dbReference>
<dbReference type="GO" id="GO:0140359">
    <property type="term" value="F:ABC-type transporter activity"/>
    <property type="evidence" value="ECO:0007669"/>
    <property type="project" value="InterPro"/>
</dbReference>
<evidence type="ECO:0000259" key="9">
    <source>
        <dbReference type="PROSITE" id="PS50929"/>
    </source>
</evidence>
<reference evidence="10" key="1">
    <citation type="submission" date="2023-01" db="EMBL/GenBank/DDBJ databases">
        <title>Vibrio sp. CB1-14 genome sequencing.</title>
        <authorList>
            <person name="Otstavnykh N."/>
            <person name="Isaeva M."/>
            <person name="Meleshko D."/>
        </authorList>
    </citation>
    <scope>NUCLEOTIDE SEQUENCE</scope>
    <source>
        <strain evidence="10">CB1-14</strain>
    </source>
</reference>
<dbReference type="PANTHER" id="PTHR24221:SF248">
    <property type="entry name" value="ABC TRANSPORTER TRANSMEMBRANE REGION"/>
    <property type="match status" value="1"/>
</dbReference>
<keyword evidence="3" id="KW-0547">Nucleotide-binding</keyword>
<gene>
    <name evidence="10" type="ORF">PG915_08720</name>
</gene>
<dbReference type="Gene3D" id="3.40.50.300">
    <property type="entry name" value="P-loop containing nucleotide triphosphate hydrolases"/>
    <property type="match status" value="1"/>
</dbReference>
<dbReference type="PROSITE" id="PS50893">
    <property type="entry name" value="ABC_TRANSPORTER_2"/>
    <property type="match status" value="1"/>
</dbReference>
<comment type="subcellular location">
    <subcellularLocation>
        <location evidence="1">Cell membrane</location>
        <topology evidence="1">Multi-pass membrane protein</topology>
    </subcellularLocation>
</comment>
<organism evidence="10">
    <name type="scientific">Vibrio chaetopteri</name>
    <dbReference type="NCBI Taxonomy" id="3016528"/>
    <lineage>
        <taxon>Bacteria</taxon>
        <taxon>Pseudomonadati</taxon>
        <taxon>Pseudomonadota</taxon>
        <taxon>Gammaproteobacteria</taxon>
        <taxon>Vibrionales</taxon>
        <taxon>Vibrionaceae</taxon>
        <taxon>Vibrio</taxon>
    </lineage>
</organism>
<dbReference type="GO" id="GO:0016887">
    <property type="term" value="F:ATP hydrolysis activity"/>
    <property type="evidence" value="ECO:0007669"/>
    <property type="project" value="InterPro"/>
</dbReference>
<feature type="domain" description="ABC transmembrane type-1" evidence="9">
    <location>
        <begin position="175"/>
        <end position="454"/>
    </location>
</feature>
<accession>A0AAU8BFZ5</accession>
<dbReference type="SMART" id="SM00382">
    <property type="entry name" value="AAA"/>
    <property type="match status" value="1"/>
</dbReference>
<dbReference type="RefSeq" id="WP_353496172.1">
    <property type="nucleotide sequence ID" value="NZ_CP115920.1"/>
</dbReference>
<evidence type="ECO:0000256" key="4">
    <source>
        <dbReference type="ARBA" id="ARBA00022840"/>
    </source>
</evidence>
<feature type="transmembrane region" description="Helical" evidence="7">
    <location>
        <begin position="175"/>
        <end position="197"/>
    </location>
</feature>
<keyword evidence="6 7" id="KW-0472">Membrane</keyword>
<feature type="transmembrane region" description="Helical" evidence="7">
    <location>
        <begin position="397"/>
        <end position="419"/>
    </location>
</feature>
<dbReference type="SUPFAM" id="SSF52540">
    <property type="entry name" value="P-loop containing nucleoside triphosphate hydrolases"/>
    <property type="match status" value="1"/>
</dbReference>
<dbReference type="InterPro" id="IPR003439">
    <property type="entry name" value="ABC_transporter-like_ATP-bd"/>
</dbReference>
<dbReference type="GO" id="GO:0005524">
    <property type="term" value="F:ATP binding"/>
    <property type="evidence" value="ECO:0007669"/>
    <property type="project" value="UniProtKB-KW"/>
</dbReference>
<dbReference type="InterPro" id="IPR039421">
    <property type="entry name" value="Type_1_exporter"/>
</dbReference>
<keyword evidence="2 7" id="KW-0812">Transmembrane</keyword>
<dbReference type="InterPro" id="IPR036640">
    <property type="entry name" value="ABC1_TM_sf"/>
</dbReference>
<evidence type="ECO:0000256" key="3">
    <source>
        <dbReference type="ARBA" id="ARBA00022741"/>
    </source>
</evidence>
<evidence type="ECO:0000256" key="6">
    <source>
        <dbReference type="ARBA" id="ARBA00023136"/>
    </source>
</evidence>
<evidence type="ECO:0000256" key="5">
    <source>
        <dbReference type="ARBA" id="ARBA00022989"/>
    </source>
</evidence>
<feature type="transmembrane region" description="Helical" evidence="7">
    <location>
        <begin position="310"/>
        <end position="333"/>
    </location>
</feature>
<evidence type="ECO:0000256" key="1">
    <source>
        <dbReference type="ARBA" id="ARBA00004651"/>
    </source>
</evidence>
<dbReference type="SUPFAM" id="SSF90123">
    <property type="entry name" value="ABC transporter transmembrane region"/>
    <property type="match status" value="1"/>
</dbReference>
<dbReference type="Pfam" id="PF00005">
    <property type="entry name" value="ABC_tran"/>
    <property type="match status" value="1"/>
</dbReference>
<protein>
    <submittedName>
        <fullName evidence="10">ATP-binding cassette domain-containing protein</fullName>
    </submittedName>
</protein>